<feature type="domain" description="Thioredoxin" evidence="7">
    <location>
        <begin position="1"/>
        <end position="106"/>
    </location>
</feature>
<feature type="site" description="Deprotonates C-terminal active site Cys" evidence="5">
    <location>
        <position position="24"/>
    </location>
</feature>
<dbReference type="NCBIfam" id="TIGR01068">
    <property type="entry name" value="thioredoxin"/>
    <property type="match status" value="1"/>
</dbReference>
<keyword evidence="3 6" id="KW-1015">Disulfide bond</keyword>
<dbReference type="SUPFAM" id="SSF52833">
    <property type="entry name" value="Thioredoxin-like"/>
    <property type="match status" value="1"/>
</dbReference>
<dbReference type="PATRIC" id="fig|1838285.3.peg.462"/>
<feature type="active site" description="Nucleophile" evidence="5">
    <location>
        <position position="30"/>
    </location>
</feature>
<dbReference type="PROSITE" id="PS51352">
    <property type="entry name" value="THIOREDOXIN_2"/>
    <property type="match status" value="1"/>
</dbReference>
<keyword evidence="9" id="KW-1185">Reference proteome</keyword>
<organism evidence="8 9">
    <name type="scientific">Candidatus Syntropharchaeum caldarium</name>
    <dbReference type="NCBI Taxonomy" id="1838285"/>
    <lineage>
        <taxon>Archaea</taxon>
        <taxon>Methanobacteriati</taxon>
        <taxon>Methanobacteriota</taxon>
        <taxon>Stenosarchaea group</taxon>
        <taxon>Methanomicrobia</taxon>
        <taxon>Methanosarcinales</taxon>
        <taxon>ANME-2 cluster</taxon>
        <taxon>Candidatus Syntropharchaeum</taxon>
    </lineage>
</organism>
<dbReference type="InterPro" id="IPR017937">
    <property type="entry name" value="Thioredoxin_CS"/>
</dbReference>
<dbReference type="Pfam" id="PF00085">
    <property type="entry name" value="Thioredoxin"/>
    <property type="match status" value="1"/>
</dbReference>
<feature type="site" description="Contributes to redox potential value" evidence="5">
    <location>
        <position position="31"/>
    </location>
</feature>
<dbReference type="GO" id="GO:0019153">
    <property type="term" value="F:protein-disulfide reductase (glutathione) activity"/>
    <property type="evidence" value="ECO:0007669"/>
    <property type="project" value="UniProtKB-EC"/>
</dbReference>
<keyword evidence="1" id="KW-0813">Transport</keyword>
<dbReference type="GO" id="GO:0005737">
    <property type="term" value="C:cytoplasm"/>
    <property type="evidence" value="ECO:0007669"/>
    <property type="project" value="TreeGrafter"/>
</dbReference>
<dbReference type="PRINTS" id="PR00421">
    <property type="entry name" value="THIOREDOXIN"/>
</dbReference>
<sequence>MTVIEITDDTYADTINNNPAVLVDFWAAWCGPCRMIGPMLDELSEKYNGKVLFCKVNVDENQKVAMDNGIMAIPTLKLYKNGEVFDTIVGVVPRDSLAAVIDKLIAQE</sequence>
<keyword evidence="4 6" id="KW-0676">Redox-active center</keyword>
<dbReference type="InterPro" id="IPR005746">
    <property type="entry name" value="Thioredoxin"/>
</dbReference>
<evidence type="ECO:0000256" key="4">
    <source>
        <dbReference type="ARBA" id="ARBA00023284"/>
    </source>
</evidence>
<protein>
    <submittedName>
        <fullName evidence="8">Thioredoxin</fullName>
        <ecNumber evidence="8">1.8.4.2</ecNumber>
    </submittedName>
</protein>
<evidence type="ECO:0000256" key="2">
    <source>
        <dbReference type="ARBA" id="ARBA00022982"/>
    </source>
</evidence>
<keyword evidence="8" id="KW-0560">Oxidoreductase</keyword>
<dbReference type="STRING" id="1838285.SCAL_000458"/>
<reference evidence="8" key="1">
    <citation type="submission" date="2016-05" db="EMBL/GenBank/DDBJ databases">
        <title>Microbial consortia oxidize butane by reversing methanogenesis.</title>
        <authorList>
            <person name="Laso-Perez R."/>
            <person name="Richter M."/>
            <person name="Wegener G."/>
            <person name="Musat F."/>
        </authorList>
    </citation>
    <scope>NUCLEOTIDE SEQUENCE [LARGE SCALE GENOMIC DNA]</scope>
    <source>
        <strain evidence="8">BOX2</strain>
    </source>
</reference>
<dbReference type="Proteomes" id="UP000186940">
    <property type="component" value="Unassembled WGS sequence"/>
</dbReference>
<feature type="site" description="Contributes to redox potential value" evidence="5">
    <location>
        <position position="32"/>
    </location>
</feature>
<dbReference type="PANTHER" id="PTHR45663">
    <property type="entry name" value="GEO12009P1"/>
    <property type="match status" value="1"/>
</dbReference>
<evidence type="ECO:0000313" key="8">
    <source>
        <dbReference type="EMBL" id="OFV68782.1"/>
    </source>
</evidence>
<dbReference type="EMBL" id="LYOS01000001">
    <property type="protein sequence ID" value="OFV68782.1"/>
    <property type="molecule type" value="Genomic_DNA"/>
</dbReference>
<comment type="caution">
    <text evidence="8">The sequence shown here is derived from an EMBL/GenBank/DDBJ whole genome shotgun (WGS) entry which is preliminary data.</text>
</comment>
<name>A0A1F2PD30_9EURY</name>
<evidence type="ECO:0000313" key="9">
    <source>
        <dbReference type="Proteomes" id="UP000186940"/>
    </source>
</evidence>
<dbReference type="AlphaFoldDB" id="A0A1F2PD30"/>
<keyword evidence="2" id="KW-0249">Electron transport</keyword>
<accession>A0A1F2PD30</accession>
<feature type="active site" description="Nucleophile" evidence="5">
    <location>
        <position position="33"/>
    </location>
</feature>
<evidence type="ECO:0000256" key="6">
    <source>
        <dbReference type="PIRSR" id="PIRSR000077-4"/>
    </source>
</evidence>
<feature type="disulfide bond" description="Redox-active" evidence="6">
    <location>
        <begin position="30"/>
        <end position="33"/>
    </location>
</feature>
<gene>
    <name evidence="8" type="ORF">SCAL_000458</name>
</gene>
<dbReference type="Gene3D" id="3.40.30.10">
    <property type="entry name" value="Glutaredoxin"/>
    <property type="match status" value="1"/>
</dbReference>
<evidence type="ECO:0000256" key="1">
    <source>
        <dbReference type="ARBA" id="ARBA00022448"/>
    </source>
</evidence>
<evidence type="ECO:0000259" key="7">
    <source>
        <dbReference type="PROSITE" id="PS51352"/>
    </source>
</evidence>
<evidence type="ECO:0000256" key="5">
    <source>
        <dbReference type="PIRSR" id="PIRSR000077-1"/>
    </source>
</evidence>
<dbReference type="EC" id="1.8.4.2" evidence="8"/>
<dbReference type="PIRSF" id="PIRSF000077">
    <property type="entry name" value="Thioredoxin"/>
    <property type="match status" value="1"/>
</dbReference>
<dbReference type="PROSITE" id="PS00194">
    <property type="entry name" value="THIOREDOXIN_1"/>
    <property type="match status" value="1"/>
</dbReference>
<evidence type="ECO:0000256" key="3">
    <source>
        <dbReference type="ARBA" id="ARBA00023157"/>
    </source>
</evidence>
<dbReference type="FunFam" id="3.40.30.10:FF:000001">
    <property type="entry name" value="Thioredoxin"/>
    <property type="match status" value="1"/>
</dbReference>
<dbReference type="InterPro" id="IPR013766">
    <property type="entry name" value="Thioredoxin_domain"/>
</dbReference>
<dbReference type="PANTHER" id="PTHR45663:SF11">
    <property type="entry name" value="GEO12009P1"/>
    <property type="match status" value="1"/>
</dbReference>
<dbReference type="InterPro" id="IPR036249">
    <property type="entry name" value="Thioredoxin-like_sf"/>
</dbReference>
<dbReference type="CDD" id="cd02947">
    <property type="entry name" value="TRX_family"/>
    <property type="match status" value="1"/>
</dbReference>
<proteinExistence type="predicted"/>